<name>A0A371CIC7_9APHY</name>
<reference evidence="1 2" key="1">
    <citation type="journal article" date="2018" name="Biotechnol. Biofuels">
        <title>Integrative visual omics of the white-rot fungus Polyporus brumalis exposes the biotechnological potential of its oxidative enzymes for delignifying raw plant biomass.</title>
        <authorList>
            <person name="Miyauchi S."/>
            <person name="Rancon A."/>
            <person name="Drula E."/>
            <person name="Hage H."/>
            <person name="Chaduli D."/>
            <person name="Favel A."/>
            <person name="Grisel S."/>
            <person name="Henrissat B."/>
            <person name="Herpoel-Gimbert I."/>
            <person name="Ruiz-Duenas F.J."/>
            <person name="Chevret D."/>
            <person name="Hainaut M."/>
            <person name="Lin J."/>
            <person name="Wang M."/>
            <person name="Pangilinan J."/>
            <person name="Lipzen A."/>
            <person name="Lesage-Meessen L."/>
            <person name="Navarro D."/>
            <person name="Riley R."/>
            <person name="Grigoriev I.V."/>
            <person name="Zhou S."/>
            <person name="Raouche S."/>
            <person name="Rosso M.N."/>
        </authorList>
    </citation>
    <scope>NUCLEOTIDE SEQUENCE [LARGE SCALE GENOMIC DNA]</scope>
    <source>
        <strain evidence="1 2">BRFM 1820</strain>
    </source>
</reference>
<evidence type="ECO:0000313" key="2">
    <source>
        <dbReference type="Proteomes" id="UP000256964"/>
    </source>
</evidence>
<keyword evidence="2" id="KW-1185">Reference proteome</keyword>
<dbReference type="OrthoDB" id="2757384at2759"/>
<evidence type="ECO:0000313" key="1">
    <source>
        <dbReference type="EMBL" id="RDX40033.1"/>
    </source>
</evidence>
<organism evidence="1 2">
    <name type="scientific">Lentinus brumalis</name>
    <dbReference type="NCBI Taxonomy" id="2498619"/>
    <lineage>
        <taxon>Eukaryota</taxon>
        <taxon>Fungi</taxon>
        <taxon>Dikarya</taxon>
        <taxon>Basidiomycota</taxon>
        <taxon>Agaricomycotina</taxon>
        <taxon>Agaricomycetes</taxon>
        <taxon>Polyporales</taxon>
        <taxon>Polyporaceae</taxon>
        <taxon>Lentinus</taxon>
    </lineage>
</organism>
<dbReference type="AlphaFoldDB" id="A0A371CIC7"/>
<dbReference type="Proteomes" id="UP000256964">
    <property type="component" value="Unassembled WGS sequence"/>
</dbReference>
<dbReference type="EMBL" id="KZ857597">
    <property type="protein sequence ID" value="RDX40033.1"/>
    <property type="molecule type" value="Genomic_DNA"/>
</dbReference>
<sequence>VDMKSMMTLRACSRATMGAVAEVLRYNLRKMCESILPDPDEFFEELLRIYAFIGGEIAVRWLLRDVRVPCNHLEVFVPAMEFANIGVHLTHFQRGDLMAVREADEHEDGTMRPNALERRSVFHTPTGVVTVYESTTDDPLAPIACGHSSVEVAYVNPRYFGHGYPTLLFAYQGLLAGWFEGESEYVIEWAGRGIDLRLYAEGWREFAGLRCPAKRWACPAQGRRFID</sequence>
<protein>
    <submittedName>
        <fullName evidence="1">Uncharacterized protein</fullName>
    </submittedName>
</protein>
<feature type="non-terminal residue" evidence="1">
    <location>
        <position position="227"/>
    </location>
</feature>
<proteinExistence type="predicted"/>
<feature type="non-terminal residue" evidence="1">
    <location>
        <position position="1"/>
    </location>
</feature>
<accession>A0A371CIC7</accession>
<gene>
    <name evidence="1" type="ORF">OH76DRAFT_1301224</name>
</gene>